<sequence>MRPENEWFKPEKLKAYFYLYEAIAVVLFAAFGAGITALGAFADAPLAVTATFVGVPVVVLAFLTWWIPAFYRTAQYRLTDEEVEYHRGVFFQQKTTVPFNRITNVDAAQGPIQRVVDAGSVGIHTAGYGGQTGAELTVSGIVDYVDVKDQILDKVRRRPGVSIEAGEAASTGDVVAAPGGGAVATGELRSDAMLSELRRIRELLERQPKS</sequence>
<feature type="domain" description="YdbS-like PH" evidence="2">
    <location>
        <begin position="71"/>
        <end position="138"/>
    </location>
</feature>
<keyword evidence="1" id="KW-0472">Membrane</keyword>
<name>A0ABD5VBU3_9EURY</name>
<feature type="transmembrane region" description="Helical" evidence="1">
    <location>
        <begin position="46"/>
        <end position="67"/>
    </location>
</feature>
<proteinExistence type="predicted"/>
<evidence type="ECO:0000313" key="3">
    <source>
        <dbReference type="EMBL" id="MFC6952830.1"/>
    </source>
</evidence>
<dbReference type="Pfam" id="PF03703">
    <property type="entry name" value="bPH_2"/>
    <property type="match status" value="1"/>
</dbReference>
<keyword evidence="1" id="KW-0812">Transmembrane</keyword>
<comment type="caution">
    <text evidence="3">The sequence shown here is derived from an EMBL/GenBank/DDBJ whole genome shotgun (WGS) entry which is preliminary data.</text>
</comment>
<dbReference type="AlphaFoldDB" id="A0ABD5VBU3"/>
<evidence type="ECO:0000313" key="4">
    <source>
        <dbReference type="Proteomes" id="UP001596395"/>
    </source>
</evidence>
<gene>
    <name evidence="3" type="ORF">ACFQGB_08120</name>
</gene>
<accession>A0ABD5VBU3</accession>
<evidence type="ECO:0000259" key="2">
    <source>
        <dbReference type="Pfam" id="PF03703"/>
    </source>
</evidence>
<keyword evidence="1" id="KW-1133">Transmembrane helix</keyword>
<dbReference type="EMBL" id="JBHSXN010000002">
    <property type="protein sequence ID" value="MFC6952830.1"/>
    <property type="molecule type" value="Genomic_DNA"/>
</dbReference>
<evidence type="ECO:0000256" key="1">
    <source>
        <dbReference type="SAM" id="Phobius"/>
    </source>
</evidence>
<dbReference type="InterPro" id="IPR005182">
    <property type="entry name" value="YdbS-like_PH"/>
</dbReference>
<feature type="transmembrane region" description="Helical" evidence="1">
    <location>
        <begin position="16"/>
        <end position="40"/>
    </location>
</feature>
<dbReference type="PANTHER" id="PTHR37938">
    <property type="entry name" value="BLL0215 PROTEIN"/>
    <property type="match status" value="1"/>
</dbReference>
<dbReference type="Proteomes" id="UP001596395">
    <property type="component" value="Unassembled WGS sequence"/>
</dbReference>
<protein>
    <submittedName>
        <fullName evidence="3">PH domain-containing protein</fullName>
    </submittedName>
</protein>
<organism evidence="3 4">
    <name type="scientific">Halorubellus litoreus</name>
    <dbReference type="NCBI Taxonomy" id="755308"/>
    <lineage>
        <taxon>Archaea</taxon>
        <taxon>Methanobacteriati</taxon>
        <taxon>Methanobacteriota</taxon>
        <taxon>Stenosarchaea group</taxon>
        <taxon>Halobacteria</taxon>
        <taxon>Halobacteriales</taxon>
        <taxon>Halorubellaceae</taxon>
        <taxon>Halorubellus</taxon>
    </lineage>
</organism>
<reference evidence="3 4" key="1">
    <citation type="journal article" date="2019" name="Int. J. Syst. Evol. Microbiol.">
        <title>The Global Catalogue of Microorganisms (GCM) 10K type strain sequencing project: providing services to taxonomists for standard genome sequencing and annotation.</title>
        <authorList>
            <consortium name="The Broad Institute Genomics Platform"/>
            <consortium name="The Broad Institute Genome Sequencing Center for Infectious Disease"/>
            <person name="Wu L."/>
            <person name="Ma J."/>
        </authorList>
    </citation>
    <scope>NUCLEOTIDE SEQUENCE [LARGE SCALE GENOMIC DNA]</scope>
    <source>
        <strain evidence="3 4">GX26</strain>
    </source>
</reference>
<keyword evidence="4" id="KW-1185">Reference proteome</keyword>
<dbReference type="PANTHER" id="PTHR37938:SF1">
    <property type="entry name" value="BLL0215 PROTEIN"/>
    <property type="match status" value="1"/>
</dbReference>
<dbReference type="RefSeq" id="WP_336349813.1">
    <property type="nucleotide sequence ID" value="NZ_JAZAQL010000002.1"/>
</dbReference>